<dbReference type="PANTHER" id="PTHR42899:SF1">
    <property type="entry name" value="SPERMATOGENESIS-ASSOCIATED PROTEIN 20"/>
    <property type="match status" value="1"/>
</dbReference>
<dbReference type="Gene3D" id="3.40.30.10">
    <property type="entry name" value="Glutaredoxin"/>
    <property type="match status" value="1"/>
</dbReference>
<dbReference type="CDD" id="cd02955">
    <property type="entry name" value="SSP411"/>
    <property type="match status" value="1"/>
</dbReference>
<accession>A0A160V8R2</accession>
<dbReference type="PANTHER" id="PTHR42899">
    <property type="entry name" value="SPERMATOGENESIS-ASSOCIATED PROTEIN 20"/>
    <property type="match status" value="1"/>
</dbReference>
<dbReference type="SUPFAM" id="SSF52833">
    <property type="entry name" value="Thioredoxin-like"/>
    <property type="match status" value="1"/>
</dbReference>
<reference evidence="2" key="1">
    <citation type="submission" date="2015-10" db="EMBL/GenBank/DDBJ databases">
        <authorList>
            <person name="Gilbert D.G."/>
        </authorList>
    </citation>
    <scope>NUCLEOTIDE SEQUENCE</scope>
</reference>
<dbReference type="AlphaFoldDB" id="A0A160V8R2"/>
<dbReference type="EC" id="2.7.4.9" evidence="2"/>
<feature type="domain" description="Spermatogenesis-associated protein 20-like TRX" evidence="1">
    <location>
        <begin position="2"/>
        <end position="163"/>
    </location>
</feature>
<dbReference type="InterPro" id="IPR024705">
    <property type="entry name" value="Ssp411"/>
</dbReference>
<keyword evidence="2" id="KW-0808">Transferase</keyword>
<dbReference type="InterPro" id="IPR036249">
    <property type="entry name" value="Thioredoxin-like_sf"/>
</dbReference>
<evidence type="ECO:0000313" key="2">
    <source>
        <dbReference type="EMBL" id="CUV02394.1"/>
    </source>
</evidence>
<dbReference type="GO" id="GO:0004798">
    <property type="term" value="F:dTMP kinase activity"/>
    <property type="evidence" value="ECO:0007669"/>
    <property type="project" value="UniProtKB-EC"/>
</dbReference>
<dbReference type="InterPro" id="IPR008928">
    <property type="entry name" value="6-hairpin_glycosidase_sf"/>
</dbReference>
<gene>
    <name evidence="2" type="ORF">MGWOODY_Clf1766</name>
</gene>
<name>A0A160V8R2_9ZZZZ</name>
<dbReference type="InterPro" id="IPR012341">
    <property type="entry name" value="6hp_glycosidase-like_sf"/>
</dbReference>
<protein>
    <submittedName>
        <fullName evidence="2">Thymidylate kinase</fullName>
        <ecNumber evidence="2">2.7.4.9</ecNumber>
    </submittedName>
</protein>
<dbReference type="EMBL" id="FAXA01000252">
    <property type="protein sequence ID" value="CUV02394.1"/>
    <property type="molecule type" value="Genomic_DNA"/>
</dbReference>
<sequence>MPNRLSTETSPYLLQHANNPVDWYPWGDAALQRAKDEDKPILLSIGYSACHWCHVMERESFEDEAIAALMNEHFVSIKVDREERPDLDAVYMEAVQMLTGSGGWPMTVFLTPDGRPFYGGTYFPPVDRHNMPGFPRLLQSVATLYHNDRSEIDRVTSQITEQMGRAGQMAKGDAPLTVETLHQAYTTLATNFDYQNGGTGTAPKFPQAMNLEVLLRYYRHGYNDRALEMVDLTLEKMAMGGIYDQIAGGFARYSTDNYWLVPHFEKMLYDNALLARLYLHAHQATARGMYRRIAEETLDYILREMTGPEGGFYSATDADSEGEEGKFFVWSPAEIEAVLGDEAGIFSGFFGVRESGNFEGKNILNISQKASEYSQRQGISLERLIDVVQRGKLALWAEREKRVHPLLDDKVLASWNGMMLRSFAEAGAALDRQDYLDAAVKNADFLLETMRPGGKLLRTYRAGQAKLPGYLEDYSFVADGLLALYEATFDQRWLDESISLADRMIELFWDDAVGGFYDTGAEHDELVVRPRDVLDNAQPCGGSVATDVLLKLAVITGNEDYRVKAATPLRTLRELMGRAPAGTGHWIAALDFYVSSPKEVIIIGPRDDSATTALMQIVNGGFFPNKVLVGADSADDAGEYGLPLLEARGMVDGKPTAYVCHNYACQLPVTTPEEFAVQLEG</sequence>
<evidence type="ECO:0000259" key="1">
    <source>
        <dbReference type="Pfam" id="PF03190"/>
    </source>
</evidence>
<organism evidence="2">
    <name type="scientific">hydrothermal vent metagenome</name>
    <dbReference type="NCBI Taxonomy" id="652676"/>
    <lineage>
        <taxon>unclassified sequences</taxon>
        <taxon>metagenomes</taxon>
        <taxon>ecological metagenomes</taxon>
    </lineage>
</organism>
<dbReference type="GO" id="GO:0005975">
    <property type="term" value="P:carbohydrate metabolic process"/>
    <property type="evidence" value="ECO:0007669"/>
    <property type="project" value="InterPro"/>
</dbReference>
<keyword evidence="2" id="KW-0418">Kinase</keyword>
<dbReference type="PIRSF" id="PIRSF006402">
    <property type="entry name" value="UCP006402_thioredoxin"/>
    <property type="match status" value="1"/>
</dbReference>
<dbReference type="InterPro" id="IPR004879">
    <property type="entry name" value="Ssp411-like_TRX"/>
</dbReference>
<dbReference type="Gene3D" id="1.50.10.10">
    <property type="match status" value="1"/>
</dbReference>
<dbReference type="SUPFAM" id="SSF48208">
    <property type="entry name" value="Six-hairpin glycosidases"/>
    <property type="match status" value="1"/>
</dbReference>
<proteinExistence type="predicted"/>
<dbReference type="Pfam" id="PF03190">
    <property type="entry name" value="Thioredox_DsbH"/>
    <property type="match status" value="1"/>
</dbReference>